<keyword evidence="1" id="KW-0812">Transmembrane</keyword>
<name>A0A844CBJ5_9LACT</name>
<evidence type="ECO:0000313" key="3">
    <source>
        <dbReference type="Proteomes" id="UP000440066"/>
    </source>
</evidence>
<accession>A0A844CBJ5</accession>
<comment type="caution">
    <text evidence="2">The sequence shown here is derived from an EMBL/GenBank/DDBJ whole genome shotgun (WGS) entry which is preliminary data.</text>
</comment>
<gene>
    <name evidence="2" type="ORF">GF867_11725</name>
</gene>
<feature type="transmembrane region" description="Helical" evidence="1">
    <location>
        <begin position="57"/>
        <end position="75"/>
    </location>
</feature>
<protein>
    <submittedName>
        <fullName evidence="2">Uncharacterized protein</fullName>
    </submittedName>
</protein>
<dbReference type="Pfam" id="PF21845">
    <property type="entry name" value="DUF6904"/>
    <property type="match status" value="1"/>
</dbReference>
<reference evidence="2 3" key="1">
    <citation type="submission" date="2019-11" db="EMBL/GenBank/DDBJ databases">
        <title>Characterisation of Fundicoccus ignavus gen. nov. sp. nov., a novel genus of the family Aerococcaceae from bulk tank milk.</title>
        <authorList>
            <person name="Siebert A."/>
            <person name="Huptas C."/>
            <person name="Wenning M."/>
            <person name="Scherer S."/>
            <person name="Doll E.V."/>
        </authorList>
    </citation>
    <scope>NUCLEOTIDE SEQUENCE [LARGE SCALE GENOMIC DNA]</scope>
    <source>
        <strain evidence="2 3">DSM 109652</strain>
    </source>
</reference>
<organism evidence="2 3">
    <name type="scientific">Fundicoccus ignavus</name>
    <dbReference type="NCBI Taxonomy" id="2664442"/>
    <lineage>
        <taxon>Bacteria</taxon>
        <taxon>Bacillati</taxon>
        <taxon>Bacillota</taxon>
        <taxon>Bacilli</taxon>
        <taxon>Lactobacillales</taxon>
        <taxon>Aerococcaceae</taxon>
        <taxon>Fundicoccus</taxon>
    </lineage>
</organism>
<proteinExistence type="predicted"/>
<dbReference type="Proteomes" id="UP000440066">
    <property type="component" value="Unassembled WGS sequence"/>
</dbReference>
<evidence type="ECO:0000256" key="1">
    <source>
        <dbReference type="SAM" id="Phobius"/>
    </source>
</evidence>
<dbReference type="InterPro" id="IPR054199">
    <property type="entry name" value="DUF6904"/>
</dbReference>
<keyword evidence="1" id="KW-0472">Membrane</keyword>
<dbReference type="AlphaFoldDB" id="A0A844CBJ5"/>
<dbReference type="EMBL" id="WJQT01000023">
    <property type="protein sequence ID" value="MRJ48233.1"/>
    <property type="molecule type" value="Genomic_DNA"/>
</dbReference>
<evidence type="ECO:0000313" key="2">
    <source>
        <dbReference type="EMBL" id="MRJ48233.1"/>
    </source>
</evidence>
<keyword evidence="1" id="KW-1133">Transmembrane helix</keyword>
<sequence>MIVEDEEYFSSARIRVLGICYDIRHALMGNREYQFVENGPTDEIKKYQGFIASDKNIYLIIYVLWPEMLFVLWALNDFSLHYAKKITKNQSMYNLLTKRVEKKAFSPESLERIMLRWLQTI</sequence>